<comment type="caution">
    <text evidence="2">The sequence shown here is derived from an EMBL/GenBank/DDBJ whole genome shotgun (WGS) entry which is preliminary data.</text>
</comment>
<dbReference type="RefSeq" id="WP_187243592.1">
    <property type="nucleotide sequence ID" value="NZ_BAAAOK010000013.1"/>
</dbReference>
<dbReference type="InterPro" id="IPR036291">
    <property type="entry name" value="NAD(P)-bd_dom_sf"/>
</dbReference>
<feature type="domain" description="NAD(P)-binding" evidence="1">
    <location>
        <begin position="7"/>
        <end position="191"/>
    </location>
</feature>
<reference evidence="2 3" key="1">
    <citation type="submission" date="2020-06" db="EMBL/GenBank/DDBJ databases">
        <title>Actinomadura xiongansis sp. nov., isolated from soil of Baiyangdian.</title>
        <authorList>
            <person name="Zhang X."/>
        </authorList>
    </citation>
    <scope>NUCLEOTIDE SEQUENCE [LARGE SCALE GENOMIC DNA]</scope>
    <source>
        <strain evidence="2 3">HBUM206468</strain>
    </source>
</reference>
<evidence type="ECO:0000259" key="1">
    <source>
        <dbReference type="Pfam" id="PF13460"/>
    </source>
</evidence>
<name>A0ABR7LNZ1_9ACTN</name>
<dbReference type="PANTHER" id="PTHR43355:SF2">
    <property type="entry name" value="FLAVIN REDUCTASE (NADPH)"/>
    <property type="match status" value="1"/>
</dbReference>
<gene>
    <name evidence="2" type="ORF">HKK74_13790</name>
</gene>
<dbReference type="EMBL" id="JABVEC010000009">
    <property type="protein sequence ID" value="MBC6466568.1"/>
    <property type="molecule type" value="Genomic_DNA"/>
</dbReference>
<evidence type="ECO:0000313" key="2">
    <source>
        <dbReference type="EMBL" id="MBC6466568.1"/>
    </source>
</evidence>
<dbReference type="InterPro" id="IPR051606">
    <property type="entry name" value="Polyketide_Oxido-like"/>
</dbReference>
<dbReference type="Gene3D" id="3.40.50.720">
    <property type="entry name" value="NAD(P)-binding Rossmann-like Domain"/>
    <property type="match status" value="1"/>
</dbReference>
<evidence type="ECO:0000313" key="3">
    <source>
        <dbReference type="Proteomes" id="UP000805614"/>
    </source>
</evidence>
<proteinExistence type="predicted"/>
<dbReference type="CDD" id="cd05244">
    <property type="entry name" value="BVR-B_like_SDR_a"/>
    <property type="match status" value="1"/>
</dbReference>
<dbReference type="SUPFAM" id="SSF51735">
    <property type="entry name" value="NAD(P)-binding Rossmann-fold domains"/>
    <property type="match status" value="1"/>
</dbReference>
<protein>
    <submittedName>
        <fullName evidence="2">SDR family oxidoreductase</fullName>
    </submittedName>
</protein>
<dbReference type="Proteomes" id="UP000805614">
    <property type="component" value="Unassembled WGS sequence"/>
</dbReference>
<dbReference type="PANTHER" id="PTHR43355">
    <property type="entry name" value="FLAVIN REDUCTASE (NADPH)"/>
    <property type="match status" value="1"/>
</dbReference>
<accession>A0ABR7LNZ1</accession>
<keyword evidence="3" id="KW-1185">Reference proteome</keyword>
<organism evidence="2 3">
    <name type="scientific">Actinomadura alba</name>
    <dbReference type="NCBI Taxonomy" id="406431"/>
    <lineage>
        <taxon>Bacteria</taxon>
        <taxon>Bacillati</taxon>
        <taxon>Actinomycetota</taxon>
        <taxon>Actinomycetes</taxon>
        <taxon>Streptosporangiales</taxon>
        <taxon>Thermomonosporaceae</taxon>
        <taxon>Actinomadura</taxon>
    </lineage>
</organism>
<dbReference type="Pfam" id="PF13460">
    <property type="entry name" value="NAD_binding_10"/>
    <property type="match status" value="1"/>
</dbReference>
<sequence>MRLAIFGGTGQVGRQLVQQALDRKHKVTALVRDPARAPVHDRLRIVQGDVRDARAVQKTLTGSDAVLSALGQRRLRGVTVCTDGMRAILPAMQTHGVTRLLAVSGYGVADSRHHGVYVTSLWLMIRSIMRDKERMEELIKGSDTRWTIIRPAVLTSGPRTGGYRTGTGLHLAYGSKVSHADVADFMLSQLTCDDHVHQAVAIRS</sequence>
<dbReference type="InterPro" id="IPR016040">
    <property type="entry name" value="NAD(P)-bd_dom"/>
</dbReference>